<keyword evidence="1" id="KW-0732">Signal</keyword>
<evidence type="ECO:0000259" key="2">
    <source>
        <dbReference type="Pfam" id="PF13360"/>
    </source>
</evidence>
<dbReference type="GO" id="GO:0004674">
    <property type="term" value="F:protein serine/threonine kinase activity"/>
    <property type="evidence" value="ECO:0007669"/>
    <property type="project" value="UniProtKB-KW"/>
</dbReference>
<dbReference type="InterPro" id="IPR011047">
    <property type="entry name" value="Quinoprotein_ADH-like_sf"/>
</dbReference>
<dbReference type="AlphaFoldDB" id="A0A6J4MZI4"/>
<protein>
    <submittedName>
        <fullName evidence="3">Probable serine/threonine protein kinase afsK</fullName>
        <ecNumber evidence="3">2.7.1.-</ecNumber>
    </submittedName>
</protein>
<feature type="domain" description="Pyrrolo-quinoline quinone repeat" evidence="2">
    <location>
        <begin position="46"/>
        <end position="155"/>
    </location>
</feature>
<dbReference type="SUPFAM" id="SSF50998">
    <property type="entry name" value="Quinoprotein alcohol dehydrogenase-like"/>
    <property type="match status" value="1"/>
</dbReference>
<dbReference type="InterPro" id="IPR018391">
    <property type="entry name" value="PQQ_b-propeller_rpt"/>
</dbReference>
<dbReference type="Pfam" id="PF13360">
    <property type="entry name" value="PQQ_2"/>
    <property type="match status" value="2"/>
</dbReference>
<dbReference type="InterPro" id="IPR015943">
    <property type="entry name" value="WD40/YVTN_repeat-like_dom_sf"/>
</dbReference>
<dbReference type="PANTHER" id="PTHR34512">
    <property type="entry name" value="CELL SURFACE PROTEIN"/>
    <property type="match status" value="1"/>
</dbReference>
<accession>A0A6J4MZI4</accession>
<dbReference type="PANTHER" id="PTHR34512:SF30">
    <property type="entry name" value="OUTER MEMBRANE PROTEIN ASSEMBLY FACTOR BAMB"/>
    <property type="match status" value="1"/>
</dbReference>
<keyword evidence="3" id="KW-0723">Serine/threonine-protein kinase</keyword>
<gene>
    <name evidence="3" type="ORF">AVDCRST_MAG64-132</name>
</gene>
<feature type="domain" description="Pyrrolo-quinoline quinone repeat" evidence="2">
    <location>
        <begin position="187"/>
        <end position="428"/>
    </location>
</feature>
<reference evidence="3" key="1">
    <citation type="submission" date="2020-02" db="EMBL/GenBank/DDBJ databases">
        <authorList>
            <person name="Meier V. D."/>
        </authorList>
    </citation>
    <scope>NUCLEOTIDE SEQUENCE</scope>
    <source>
        <strain evidence="3">AVDCRST_MAG64</strain>
    </source>
</reference>
<feature type="signal peptide" evidence="1">
    <location>
        <begin position="1"/>
        <end position="23"/>
    </location>
</feature>
<keyword evidence="3" id="KW-0808">Transferase</keyword>
<dbReference type="InterPro" id="IPR002372">
    <property type="entry name" value="PQQ_rpt_dom"/>
</dbReference>
<proteinExistence type="predicted"/>
<keyword evidence="3" id="KW-0418">Kinase</keyword>
<dbReference type="EC" id="2.7.1.-" evidence="3"/>
<sequence length="429" mass="46463">MNASRLLFVVVATVCSSVPLARAGDSWPQFRGPTGDGVSDATGLPVEWGEDENVTWKTAIHGKAWSSPVVHGKQVWLTTATPDGRQLSVICVDKDSGKVVHDLKLFDVEKPQYAHPFNSYASPTPAIEGDRVYVSFGSPGIACLDANTGKVIWERRDFVCDHWRGAGSSPLVFNDLVILNFDGADFQYIAALDKKTGETRWKTPRSIDYKDLGPDGKPEAGGDWRKAFSTCRIATHTGEPLVISLGSKAVYAYAPSTGAEVWRLEDREAHSGSSTPVIGEEFIYATTGLGKQDLRAIKPGGTGVLPESQVAWKVTKNVPGKPSPVLVDGRLYMNNDGGLASCVDAKTGTEIWGGGRLKGNYSASPVYADGKVYFFNEDGLATVIKAGTDKFEVLAENELDEGFMASPAVVDNALFLRTKTHLYRIERKK</sequence>
<dbReference type="EMBL" id="CADCUQ010000032">
    <property type="protein sequence ID" value="CAA9373479.1"/>
    <property type="molecule type" value="Genomic_DNA"/>
</dbReference>
<dbReference type="Gene3D" id="2.130.10.10">
    <property type="entry name" value="YVTN repeat-like/Quinoprotein amine dehydrogenase"/>
    <property type="match status" value="1"/>
</dbReference>
<evidence type="ECO:0000256" key="1">
    <source>
        <dbReference type="SAM" id="SignalP"/>
    </source>
</evidence>
<organism evidence="3">
    <name type="scientific">uncultured Phycisphaerae bacterium</name>
    <dbReference type="NCBI Taxonomy" id="904963"/>
    <lineage>
        <taxon>Bacteria</taxon>
        <taxon>Pseudomonadati</taxon>
        <taxon>Planctomycetota</taxon>
        <taxon>Phycisphaerae</taxon>
        <taxon>environmental samples</taxon>
    </lineage>
</organism>
<name>A0A6J4MZI4_9BACT</name>
<feature type="chain" id="PRO_5027056131" evidence="1">
    <location>
        <begin position="24"/>
        <end position="429"/>
    </location>
</feature>
<evidence type="ECO:0000313" key="3">
    <source>
        <dbReference type="EMBL" id="CAA9373479.1"/>
    </source>
</evidence>
<dbReference type="SMART" id="SM00564">
    <property type="entry name" value="PQQ"/>
    <property type="match status" value="3"/>
</dbReference>